<proteinExistence type="predicted"/>
<comment type="subcellular location">
    <subcellularLocation>
        <location evidence="1">Cell membrane</location>
        <topology evidence="1">Multi-pass membrane protein</topology>
    </subcellularLocation>
</comment>
<keyword evidence="3 6" id="KW-0812">Transmembrane</keyword>
<dbReference type="AlphaFoldDB" id="W4QF26"/>
<keyword evidence="4 6" id="KW-1133">Transmembrane helix</keyword>
<evidence type="ECO:0000256" key="2">
    <source>
        <dbReference type="ARBA" id="ARBA00022475"/>
    </source>
</evidence>
<feature type="transmembrane region" description="Helical" evidence="6">
    <location>
        <begin position="101"/>
        <end position="120"/>
    </location>
</feature>
<dbReference type="RefSeq" id="WP_235715634.1">
    <property type="nucleotide sequence ID" value="NZ_BAUU01000007.1"/>
</dbReference>
<evidence type="ECO:0000256" key="3">
    <source>
        <dbReference type="ARBA" id="ARBA00022692"/>
    </source>
</evidence>
<evidence type="ECO:0000313" key="8">
    <source>
        <dbReference type="Proteomes" id="UP000018895"/>
    </source>
</evidence>
<dbReference type="Proteomes" id="UP000018895">
    <property type="component" value="Unassembled WGS sequence"/>
</dbReference>
<evidence type="ECO:0000256" key="4">
    <source>
        <dbReference type="ARBA" id="ARBA00022989"/>
    </source>
</evidence>
<dbReference type="InterPro" id="IPR010343">
    <property type="entry name" value="ArAE_1"/>
</dbReference>
<dbReference type="PANTHER" id="PTHR30509">
    <property type="entry name" value="P-HYDROXYBENZOIC ACID EFFLUX PUMP SUBUNIT-RELATED"/>
    <property type="match status" value="1"/>
</dbReference>
<protein>
    <submittedName>
        <fullName evidence="7">Integral membrane protein</fullName>
    </submittedName>
</protein>
<dbReference type="PANTHER" id="PTHR30509:SF9">
    <property type="entry name" value="MULTIDRUG RESISTANCE PROTEIN MDTO"/>
    <property type="match status" value="1"/>
</dbReference>
<sequence>MKGWIGRRVLKTGLSVFITATICHFINIPPTFAVVTAIVTIEPTAADSIKKGLIRLPAAAIGAMFAIFLTMMLGPTPITYGVVSILTIMTCMKLKLDTGTLVATLTAVAMIPATSLDLVSDFAQRITGTSIGIIVSTLINFLILPPQFGPILSNKVNYLFSQTAHCIHAIMDDHFNQNEQNKTLHYRLLQDDLIKAYQFIHFQIDEWVYRRSTELERRSFSYLQKKMDYLHFILFHLGKLAHTRVNHHLSNEDQEVLRRAIDSFSSILKDPYHQVTTEHYICLEQLKQLLNEHKHEDLFVHQVCRELLSLQRVMKDLTQITSDERRVSIEEKSYPSYIFNKPSLTD</sequence>
<accession>W4QF26</accession>
<name>W4QF26_9BACI</name>
<dbReference type="EMBL" id="BAUU01000007">
    <property type="protein sequence ID" value="GAE29914.1"/>
    <property type="molecule type" value="Genomic_DNA"/>
</dbReference>
<dbReference type="Pfam" id="PF06081">
    <property type="entry name" value="ArAE_1"/>
    <property type="match status" value="1"/>
</dbReference>
<organism evidence="7 8">
    <name type="scientific">Halalkalibacter hemicellulosilyticusJCM 9152</name>
    <dbReference type="NCBI Taxonomy" id="1236971"/>
    <lineage>
        <taxon>Bacteria</taxon>
        <taxon>Bacillati</taxon>
        <taxon>Bacillota</taxon>
        <taxon>Bacilli</taxon>
        <taxon>Bacillales</taxon>
        <taxon>Bacillaceae</taxon>
        <taxon>Halalkalibacter</taxon>
    </lineage>
</organism>
<feature type="transmembrane region" description="Helical" evidence="6">
    <location>
        <begin position="16"/>
        <end position="41"/>
    </location>
</feature>
<evidence type="ECO:0000256" key="5">
    <source>
        <dbReference type="ARBA" id="ARBA00023136"/>
    </source>
</evidence>
<reference evidence="7" key="1">
    <citation type="journal article" date="2014" name="Genome Announc.">
        <title>Draft Genome Sequences of Three Alkaliphilic Bacillus Strains, Bacillus wakoensis JCM 9140T, Bacillus akibai JCM 9157T, and Bacillus hemicellulosilyticus JCM 9152T.</title>
        <authorList>
            <person name="Yuki M."/>
            <person name="Oshima K."/>
            <person name="Suda W."/>
            <person name="Oshida Y."/>
            <person name="Kitamura K."/>
            <person name="Iida T."/>
            <person name="Hattori M."/>
            <person name="Ohkuma M."/>
        </authorList>
    </citation>
    <scope>NUCLEOTIDE SEQUENCE [LARGE SCALE GENOMIC DNA]</scope>
    <source>
        <strain evidence="7">JCM 9152</strain>
    </source>
</reference>
<keyword evidence="5 6" id="KW-0472">Membrane</keyword>
<keyword evidence="2" id="KW-1003">Cell membrane</keyword>
<evidence type="ECO:0000256" key="6">
    <source>
        <dbReference type="SAM" id="Phobius"/>
    </source>
</evidence>
<gene>
    <name evidence="7" type="ORF">JCM9152_1301</name>
</gene>
<dbReference type="STRING" id="1236971.JCM9152_1301"/>
<evidence type="ECO:0000313" key="7">
    <source>
        <dbReference type="EMBL" id="GAE29914.1"/>
    </source>
</evidence>
<feature type="transmembrane region" description="Helical" evidence="6">
    <location>
        <begin position="126"/>
        <end position="144"/>
    </location>
</feature>
<dbReference type="GO" id="GO:0005886">
    <property type="term" value="C:plasma membrane"/>
    <property type="evidence" value="ECO:0007669"/>
    <property type="project" value="UniProtKB-SubCell"/>
</dbReference>
<comment type="caution">
    <text evidence="7">The sequence shown here is derived from an EMBL/GenBank/DDBJ whole genome shotgun (WGS) entry which is preliminary data.</text>
</comment>
<evidence type="ECO:0000256" key="1">
    <source>
        <dbReference type="ARBA" id="ARBA00004651"/>
    </source>
</evidence>
<keyword evidence="8" id="KW-1185">Reference proteome</keyword>